<feature type="compositionally biased region" description="Polar residues" evidence="1">
    <location>
        <begin position="169"/>
        <end position="178"/>
    </location>
</feature>
<feature type="compositionally biased region" description="Basic residues" evidence="1">
    <location>
        <begin position="130"/>
        <end position="139"/>
    </location>
</feature>
<protein>
    <submittedName>
        <fullName evidence="2">Uncharacterized protein</fullName>
    </submittedName>
</protein>
<feature type="compositionally biased region" description="Polar residues" evidence="1">
    <location>
        <begin position="269"/>
        <end position="278"/>
    </location>
</feature>
<accession>A0A6J7ZZM5</accession>
<dbReference type="OrthoDB" id="6123708at2759"/>
<reference evidence="2 3" key="1">
    <citation type="submission" date="2020-06" db="EMBL/GenBank/DDBJ databases">
        <authorList>
            <person name="Li R."/>
            <person name="Bekaert M."/>
        </authorList>
    </citation>
    <scope>NUCLEOTIDE SEQUENCE [LARGE SCALE GENOMIC DNA]</scope>
    <source>
        <strain evidence="3">wild</strain>
    </source>
</reference>
<evidence type="ECO:0000313" key="3">
    <source>
        <dbReference type="Proteomes" id="UP000507470"/>
    </source>
</evidence>
<feature type="compositionally biased region" description="Polar residues" evidence="1">
    <location>
        <begin position="144"/>
        <end position="153"/>
    </location>
</feature>
<gene>
    <name evidence="2" type="ORF">MCOR_1190</name>
</gene>
<keyword evidence="3" id="KW-1185">Reference proteome</keyword>
<sequence length="358" mass="40922">MEEQNRNTNTQMDKAFVSIQTNLIDTMGSLGNLWMLFEDIRSKIDNGCDDPSAQAHVDNVGCRHILDLLEKTICLEGQSNVAINYQRRLSVRQRINNQDSKKASEFKEELKEWSKSKKEASEIALVLSGGKKKSHKKKVVNYDTPRQVQQSQRWKQKESYQEKPPIQSRPPSHSQGARNSGGRDNSRGNSFQRGNKRPGISKKVKIFCKELGNNHLRQKDTKRYPKCRGKFSVTSDTTERSKNECIQSKRKTPNVNRGQRNVDKKSHCTSKTMQGSNPKQLVLSTQQRWGSMTSVKLKKIKPTCIVPTFQNRRIVHDQRPAKKGRLHAKNRPKGGLFGFVHQSKTQNISEVQMGRNPV</sequence>
<name>A0A6J7ZZM5_MYTCO</name>
<evidence type="ECO:0000256" key="1">
    <source>
        <dbReference type="SAM" id="MobiDB-lite"/>
    </source>
</evidence>
<dbReference type="Proteomes" id="UP000507470">
    <property type="component" value="Unassembled WGS sequence"/>
</dbReference>
<dbReference type="EMBL" id="CACVKT020000204">
    <property type="protein sequence ID" value="CAC5357551.1"/>
    <property type="molecule type" value="Genomic_DNA"/>
</dbReference>
<organism evidence="2 3">
    <name type="scientific">Mytilus coruscus</name>
    <name type="common">Sea mussel</name>
    <dbReference type="NCBI Taxonomy" id="42192"/>
    <lineage>
        <taxon>Eukaryota</taxon>
        <taxon>Metazoa</taxon>
        <taxon>Spiralia</taxon>
        <taxon>Lophotrochozoa</taxon>
        <taxon>Mollusca</taxon>
        <taxon>Bivalvia</taxon>
        <taxon>Autobranchia</taxon>
        <taxon>Pteriomorphia</taxon>
        <taxon>Mytilida</taxon>
        <taxon>Mytiloidea</taxon>
        <taxon>Mytilidae</taxon>
        <taxon>Mytilinae</taxon>
        <taxon>Mytilus</taxon>
    </lineage>
</organism>
<feature type="region of interest" description="Disordered" evidence="1">
    <location>
        <begin position="219"/>
        <end position="278"/>
    </location>
</feature>
<feature type="region of interest" description="Disordered" evidence="1">
    <location>
        <begin position="126"/>
        <end position="202"/>
    </location>
</feature>
<evidence type="ECO:0000313" key="2">
    <source>
        <dbReference type="EMBL" id="CAC5357551.1"/>
    </source>
</evidence>
<dbReference type="AlphaFoldDB" id="A0A6J7ZZM5"/>
<proteinExistence type="predicted"/>